<keyword evidence="8" id="KW-1185">Reference proteome</keyword>
<dbReference type="GO" id="GO:0016209">
    <property type="term" value="F:antioxidant activity"/>
    <property type="evidence" value="ECO:0007669"/>
    <property type="project" value="TreeGrafter"/>
</dbReference>
<evidence type="ECO:0000256" key="1">
    <source>
        <dbReference type="ARBA" id="ARBA00004496"/>
    </source>
</evidence>
<evidence type="ECO:0000256" key="4">
    <source>
        <dbReference type="ARBA" id="ARBA00023787"/>
    </source>
</evidence>
<dbReference type="InterPro" id="IPR036249">
    <property type="entry name" value="Thioredoxin-like_sf"/>
</dbReference>
<dbReference type="Pfam" id="PF13911">
    <property type="entry name" value="AhpC-TSA_2"/>
    <property type="match status" value="1"/>
</dbReference>
<dbReference type="PANTHER" id="PTHR28630">
    <property type="match status" value="1"/>
</dbReference>
<dbReference type="STRING" id="174720.A0A0N5CC02"/>
<dbReference type="PANTHER" id="PTHR28630:SF31">
    <property type="entry name" value="PEROXIREDOXIN-LIKE 2A"/>
    <property type="match status" value="1"/>
</dbReference>
<keyword evidence="3" id="KW-0676">Redox-active center</keyword>
<dbReference type="InterPro" id="IPR032801">
    <property type="entry name" value="PXL2A/B/C"/>
</dbReference>
<evidence type="ECO:0000256" key="2">
    <source>
        <dbReference type="ARBA" id="ARBA00022490"/>
    </source>
</evidence>
<comment type="similarity">
    <text evidence="4">Belongs to the peroxiredoxin-like PRXL2 family. PRXL2A subfamily.</text>
</comment>
<name>A0A0N5CC02_STREA</name>
<organism evidence="8 9">
    <name type="scientific">Strongyloides papillosus</name>
    <name type="common">Intestinal threadworm</name>
    <dbReference type="NCBI Taxonomy" id="174720"/>
    <lineage>
        <taxon>Eukaryota</taxon>
        <taxon>Metazoa</taxon>
        <taxon>Ecdysozoa</taxon>
        <taxon>Nematoda</taxon>
        <taxon>Chromadorea</taxon>
        <taxon>Rhabditida</taxon>
        <taxon>Tylenchina</taxon>
        <taxon>Panagrolaimomorpha</taxon>
        <taxon>Strongyloidoidea</taxon>
        <taxon>Strongyloididae</taxon>
        <taxon>Strongyloides</taxon>
    </lineage>
</organism>
<dbReference type="WBParaSite" id="SPAL_0001541100.1">
    <property type="protein sequence ID" value="SPAL_0001541100.1"/>
    <property type="gene ID" value="SPAL_0001541100"/>
</dbReference>
<keyword evidence="2" id="KW-0963">Cytoplasm</keyword>
<dbReference type="GO" id="GO:0005737">
    <property type="term" value="C:cytoplasm"/>
    <property type="evidence" value="ECO:0007669"/>
    <property type="project" value="UniProtKB-SubCell"/>
</dbReference>
<evidence type="ECO:0000313" key="9">
    <source>
        <dbReference type="WBParaSite" id="SPAL_0001541100.1"/>
    </source>
</evidence>
<protein>
    <recommendedName>
        <fullName evidence="5">Peroxiredoxin-like 2A</fullName>
    </recommendedName>
    <alternativeName>
        <fullName evidence="7">Peroxiredoxin-like 2 activated in M-CSF stimulated monocytes</fullName>
    </alternativeName>
    <alternativeName>
        <fullName evidence="6">Redox-regulatory protein FAM213A</fullName>
    </alternativeName>
</protein>
<dbReference type="Proteomes" id="UP000046392">
    <property type="component" value="Unplaced"/>
</dbReference>
<evidence type="ECO:0000256" key="6">
    <source>
        <dbReference type="ARBA" id="ARBA00032058"/>
    </source>
</evidence>
<accession>A0A0N5CC02</accession>
<evidence type="ECO:0000256" key="7">
    <source>
        <dbReference type="ARBA" id="ARBA00032129"/>
    </source>
</evidence>
<evidence type="ECO:0000256" key="5">
    <source>
        <dbReference type="ARBA" id="ARBA00023849"/>
    </source>
</evidence>
<reference evidence="9" key="1">
    <citation type="submission" date="2017-02" db="UniProtKB">
        <authorList>
            <consortium name="WormBaseParasite"/>
        </authorList>
    </citation>
    <scope>IDENTIFICATION</scope>
</reference>
<evidence type="ECO:0000256" key="3">
    <source>
        <dbReference type="ARBA" id="ARBA00023284"/>
    </source>
</evidence>
<sequence>MFLASIGAAIAGALLYANLPARYIIGYSVPSINYLRTGKLIKIKSEKDVLSSSEIEVGSIIDNENVLVFAIRRPGCALCRKEGKDLVAIKPELEKRDIKLIGVVHEYKGVDGFREFFDGCDIYYDIDKKFYGPKERWMPTWIGFLRPKLWINYKKSRDSGVEGNLEGEGRLLGGVYLIMKGEMIYSHLEEEWGDWANTTEILEAVKKLD</sequence>
<dbReference type="SUPFAM" id="SSF52833">
    <property type="entry name" value="Thioredoxin-like"/>
    <property type="match status" value="1"/>
</dbReference>
<comment type="subcellular location">
    <subcellularLocation>
        <location evidence="1">Cytoplasm</location>
    </subcellularLocation>
</comment>
<evidence type="ECO:0000313" key="8">
    <source>
        <dbReference type="Proteomes" id="UP000046392"/>
    </source>
</evidence>
<dbReference type="AlphaFoldDB" id="A0A0N5CC02"/>
<proteinExistence type="inferred from homology"/>
<dbReference type="Gene3D" id="3.40.30.10">
    <property type="entry name" value="Glutaredoxin"/>
    <property type="match status" value="1"/>
</dbReference>